<dbReference type="GO" id="GO:0003712">
    <property type="term" value="F:transcription coregulator activity"/>
    <property type="evidence" value="ECO:0007669"/>
    <property type="project" value="InterPro"/>
</dbReference>
<keyword evidence="3 4" id="KW-0539">Nucleus</keyword>
<dbReference type="AlphaFoldDB" id="A0A8H7IST3"/>
<name>A0A8H7IST3_9PLEO</name>
<keyword evidence="4" id="KW-0010">Activator</keyword>
<evidence type="ECO:0000313" key="6">
    <source>
        <dbReference type="Proteomes" id="UP000651452"/>
    </source>
</evidence>
<comment type="caution">
    <text evidence="5">The sequence shown here is derived from an EMBL/GenBank/DDBJ whole genome shotgun (WGS) entry which is preliminary data.</text>
</comment>
<comment type="similarity">
    <text evidence="2 4">Belongs to the Mediator complex subunit 20 family.</text>
</comment>
<keyword evidence="6" id="KW-1185">Reference proteome</keyword>
<dbReference type="InterPro" id="IPR013921">
    <property type="entry name" value="Mediator_Med20"/>
</dbReference>
<comment type="function">
    <text evidence="4">Component of the Mediator complex, a coactivator involved in the regulated transcription of nearly all RNA polymerase II-dependent genes. Mediator functions as a bridge to convey information from gene-specific regulatory proteins to the basal RNA polymerase II transcription machinery. Mediator is recruited to promoters by direct interactions with regulatory proteins and serves as a scaffold for the assembly of a functional preinitiation complex with RNA polymerase II and the general transcription factors.</text>
</comment>
<proteinExistence type="inferred from homology"/>
<reference evidence="5" key="2">
    <citation type="submission" date="2020-09" db="EMBL/GenBank/DDBJ databases">
        <title>Reference genome assembly for Australian Ascochyta lentis isolate Al4.</title>
        <authorList>
            <person name="Lee R.C."/>
            <person name="Farfan-Caceres L.M."/>
            <person name="Debler J.W."/>
            <person name="Williams A.H."/>
            <person name="Henares B.M."/>
        </authorList>
    </citation>
    <scope>NUCLEOTIDE SEQUENCE</scope>
    <source>
        <strain evidence="5">Al4</strain>
    </source>
</reference>
<dbReference type="GO" id="GO:0016592">
    <property type="term" value="C:mediator complex"/>
    <property type="evidence" value="ECO:0007669"/>
    <property type="project" value="InterPro"/>
</dbReference>
<accession>A0A8H7IST3</accession>
<dbReference type="GO" id="GO:0006357">
    <property type="term" value="P:regulation of transcription by RNA polymerase II"/>
    <property type="evidence" value="ECO:0007669"/>
    <property type="project" value="InterPro"/>
</dbReference>
<evidence type="ECO:0000256" key="1">
    <source>
        <dbReference type="ARBA" id="ARBA00004123"/>
    </source>
</evidence>
<comment type="subcellular location">
    <subcellularLocation>
        <location evidence="1 4">Nucleus</location>
    </subcellularLocation>
</comment>
<dbReference type="EMBL" id="RZGK01000020">
    <property type="protein sequence ID" value="KAF9691620.1"/>
    <property type="molecule type" value="Genomic_DNA"/>
</dbReference>
<dbReference type="Proteomes" id="UP000651452">
    <property type="component" value="Unassembled WGS sequence"/>
</dbReference>
<reference evidence="5" key="1">
    <citation type="submission" date="2018-12" db="EMBL/GenBank/DDBJ databases">
        <authorList>
            <person name="Syme R.A."/>
            <person name="Farfan-Caceres L."/>
            <person name="Lichtenzveig J."/>
        </authorList>
    </citation>
    <scope>NUCLEOTIDE SEQUENCE</scope>
    <source>
        <strain evidence="5">Al4</strain>
    </source>
</reference>
<keyword evidence="4" id="KW-0804">Transcription</keyword>
<gene>
    <name evidence="4" type="primary">MED20</name>
    <name evidence="5" type="ORF">EKO04_010484</name>
</gene>
<comment type="subunit">
    <text evidence="4">Component of the Mediator complex.</text>
</comment>
<protein>
    <recommendedName>
        <fullName evidence="4">Mediator of RNA polymerase II transcription subunit 20</fullName>
    </recommendedName>
    <alternativeName>
        <fullName evidence="4">Mediator complex subunit 20</fullName>
    </alternativeName>
</protein>
<evidence type="ECO:0000256" key="2">
    <source>
        <dbReference type="ARBA" id="ARBA00010743"/>
    </source>
</evidence>
<keyword evidence="4" id="KW-0805">Transcription regulation</keyword>
<organism evidence="5 6">
    <name type="scientific">Ascochyta lentis</name>
    <dbReference type="NCBI Taxonomy" id="205686"/>
    <lineage>
        <taxon>Eukaryota</taxon>
        <taxon>Fungi</taxon>
        <taxon>Dikarya</taxon>
        <taxon>Ascomycota</taxon>
        <taxon>Pezizomycotina</taxon>
        <taxon>Dothideomycetes</taxon>
        <taxon>Pleosporomycetidae</taxon>
        <taxon>Pleosporales</taxon>
        <taxon>Pleosporineae</taxon>
        <taxon>Didymellaceae</taxon>
        <taxon>Ascochyta</taxon>
    </lineage>
</organism>
<dbReference type="OrthoDB" id="1854899at2759"/>
<dbReference type="Pfam" id="PF08612">
    <property type="entry name" value="Med20"/>
    <property type="match status" value="1"/>
</dbReference>
<evidence type="ECO:0000256" key="4">
    <source>
        <dbReference type="RuleBase" id="RU364152"/>
    </source>
</evidence>
<evidence type="ECO:0000313" key="5">
    <source>
        <dbReference type="EMBL" id="KAF9691620.1"/>
    </source>
</evidence>
<evidence type="ECO:0000256" key="3">
    <source>
        <dbReference type="ARBA" id="ARBA00023242"/>
    </source>
</evidence>
<sequence length="252" mass="27162">MKYSGLYFIPTSTNSPADSSNTLNTLISALESTFHTLSRTTSWSLTYRLFRDTPPRVDPSSDTTSYAHTYQHFLTQSSLSQNRAYIYIAPPASKGPGTVAAIPAQQSEAQALLLRNQLAALWSPRHTLSVQNGATYTGGLFTVQIGEVRALREGQGGGVSSPGVVVCISTIAGGDEDAAEVNGAANGAAAEEEVEFEFAQATIRGFWGKLREGRDLGRSEVREVLMTPKEGGNAEEKEAAVRMWCEVLRLRG</sequence>